<comment type="caution">
    <text evidence="7">The sequence shown here is derived from an EMBL/GenBank/DDBJ whole genome shotgun (WGS) entry which is preliminary data.</text>
</comment>
<organism evidence="7 8">
    <name type="scientific">Sphingopyxis witflariensis</name>
    <dbReference type="NCBI Taxonomy" id="173675"/>
    <lineage>
        <taxon>Bacteria</taxon>
        <taxon>Pseudomonadati</taxon>
        <taxon>Pseudomonadota</taxon>
        <taxon>Alphaproteobacteria</taxon>
        <taxon>Sphingomonadales</taxon>
        <taxon>Sphingomonadaceae</taxon>
        <taxon>Sphingopyxis</taxon>
    </lineage>
</organism>
<keyword evidence="4" id="KW-0456">Lyase</keyword>
<protein>
    <submittedName>
        <fullName evidence="7">Heparinase</fullName>
    </submittedName>
</protein>
<name>A0A246K6G4_9SPHN</name>
<comment type="subcellular location">
    <subcellularLocation>
        <location evidence="1">Periplasm</location>
    </subcellularLocation>
</comment>
<feature type="domain" description="Heparin-sulfate lyase N-terminal" evidence="6">
    <location>
        <begin position="109"/>
        <end position="287"/>
    </location>
</feature>
<proteinExistence type="predicted"/>
<evidence type="ECO:0000256" key="2">
    <source>
        <dbReference type="ARBA" id="ARBA00022729"/>
    </source>
</evidence>
<dbReference type="SUPFAM" id="SSF48230">
    <property type="entry name" value="Chondroitin AC/alginate lyase"/>
    <property type="match status" value="1"/>
</dbReference>
<dbReference type="Proteomes" id="UP000197097">
    <property type="component" value="Unassembled WGS sequence"/>
</dbReference>
<keyword evidence="2" id="KW-0732">Signal</keyword>
<evidence type="ECO:0000256" key="3">
    <source>
        <dbReference type="ARBA" id="ARBA00022764"/>
    </source>
</evidence>
<dbReference type="Gene3D" id="1.50.10.100">
    <property type="entry name" value="Chondroitin AC/alginate lyase"/>
    <property type="match status" value="1"/>
</dbReference>
<evidence type="ECO:0000259" key="6">
    <source>
        <dbReference type="Pfam" id="PF16889"/>
    </source>
</evidence>
<dbReference type="InterPro" id="IPR031680">
    <property type="entry name" value="Hepar_II_III_N"/>
</dbReference>
<dbReference type="InterPro" id="IPR008929">
    <property type="entry name" value="Chondroitin_lyas"/>
</dbReference>
<evidence type="ECO:0000259" key="5">
    <source>
        <dbReference type="Pfam" id="PF07940"/>
    </source>
</evidence>
<dbReference type="OrthoDB" id="9763014at2"/>
<evidence type="ECO:0000256" key="1">
    <source>
        <dbReference type="ARBA" id="ARBA00004418"/>
    </source>
</evidence>
<evidence type="ECO:0000256" key="4">
    <source>
        <dbReference type="ARBA" id="ARBA00023239"/>
    </source>
</evidence>
<sequence>MGRLFRTVRHLRATQIWHRLLQRLPRKGLRIGALSRPGTPISTFAVPATRMSSLIAPGRACFLNREGPIGDDWDPSDFSKLWRYNLHYFDDLNAVGASDRVKWHSALIDRWIASNPPTAGTGWEPYPTSLRIVNWIKWQLRENALDKAALDSLALQTRWLASRIEWHILGNHLFANAKALLFAGLIFSGEEAAAWRKMACSILLRELREQCLTDGAHFELSPMYHLLFLEDVLDIMNIVEAAARADRGSDVGAIVDAIDERLPAMFSWARTMVHPDGEISFFNDAAFDIASTLAGLVDYALRLGRPAPEEPPSSRLLASSGYARLERHDAVVIADVGCVGPDYLPGHAHADTLSFEMSLAGRRLVVNGGTSLYESGAERLRQRGTIAHSTLVLDGENSSEVWSSFRVGRRAYPQNVALDIGDVVHLQAQHDGYRHLPGGPIHQRTWSLGALYLDIADRISGQGSHQAELHFHLGVGLRARAKDASCVEIHCSASGVFFAEMSSLSGLVLRVEADTHHPRFGASEPTQVIVIDFDSGDVDEHRLRISWIGA</sequence>
<keyword evidence="8" id="KW-1185">Reference proteome</keyword>
<keyword evidence="3" id="KW-0574">Periplasm</keyword>
<dbReference type="EMBL" id="NISJ01000001">
    <property type="protein sequence ID" value="OWR01593.1"/>
    <property type="molecule type" value="Genomic_DNA"/>
</dbReference>
<feature type="domain" description="Heparinase II/III-like C-terminal" evidence="5">
    <location>
        <begin position="311"/>
        <end position="535"/>
    </location>
</feature>
<dbReference type="Pfam" id="PF07940">
    <property type="entry name" value="Hepar_II_III_C"/>
    <property type="match status" value="1"/>
</dbReference>
<dbReference type="Pfam" id="PF16889">
    <property type="entry name" value="Hepar_II_III_N"/>
    <property type="match status" value="1"/>
</dbReference>
<reference evidence="7 8" key="1">
    <citation type="journal article" date="2002" name="Int. J. Syst. Evol. Microbiol.">
        <title>Sphingopyxis witflariensis sp. nov., isolated from activated sludge.</title>
        <authorList>
            <person name="Kampfer P."/>
            <person name="Witzenberger R."/>
            <person name="Denner E.B."/>
            <person name="Busse H.J."/>
            <person name="Neef A."/>
        </authorList>
    </citation>
    <scope>NUCLEOTIDE SEQUENCE [LARGE SCALE GENOMIC DNA]</scope>
    <source>
        <strain evidence="7 8">DSM 14551</strain>
    </source>
</reference>
<dbReference type="PANTHER" id="PTHR39210:SF1">
    <property type="entry name" value="HEPARIN-SULFATE LYASE"/>
    <property type="match status" value="1"/>
</dbReference>
<gene>
    <name evidence="7" type="ORF">CDQ91_01940</name>
</gene>
<accession>A0A246K6G4</accession>
<dbReference type="GO" id="GO:0016829">
    <property type="term" value="F:lyase activity"/>
    <property type="evidence" value="ECO:0007669"/>
    <property type="project" value="UniProtKB-KW"/>
</dbReference>
<dbReference type="PANTHER" id="PTHR39210">
    <property type="entry name" value="HEPARIN-SULFATE LYASE"/>
    <property type="match status" value="1"/>
</dbReference>
<dbReference type="GO" id="GO:0042597">
    <property type="term" value="C:periplasmic space"/>
    <property type="evidence" value="ECO:0007669"/>
    <property type="project" value="UniProtKB-SubCell"/>
</dbReference>
<dbReference type="InterPro" id="IPR012480">
    <property type="entry name" value="Hepar_II_III_C"/>
</dbReference>
<evidence type="ECO:0000313" key="7">
    <source>
        <dbReference type="EMBL" id="OWR01593.1"/>
    </source>
</evidence>
<dbReference type="Gene3D" id="2.70.98.70">
    <property type="match status" value="1"/>
</dbReference>
<evidence type="ECO:0000313" key="8">
    <source>
        <dbReference type="Proteomes" id="UP000197097"/>
    </source>
</evidence>
<dbReference type="AlphaFoldDB" id="A0A246K6G4"/>